<dbReference type="Gene3D" id="3.30.2310.20">
    <property type="entry name" value="RelE-like"/>
    <property type="match status" value="1"/>
</dbReference>
<sequence length="98" mass="11717">MDYEIVIKPDAEIDIRDAVKWYEDKKEGLGLRFIKELDQKLIKIRNQPLLYQKRYKLVRMAILSVFKEAIHFTVEENRVYVHAVLATARDPKIWNKLS</sequence>
<gene>
    <name evidence="1" type="ORF">N7U62_16420</name>
</gene>
<dbReference type="EMBL" id="JAOYOD010000001">
    <property type="protein sequence ID" value="MCV9388269.1"/>
    <property type="molecule type" value="Genomic_DNA"/>
</dbReference>
<reference evidence="1 2" key="1">
    <citation type="submission" date="2022-10" db="EMBL/GenBank/DDBJ databases">
        <title>Comparative genomics and taxonomic characterization of three novel marine species of genus Reichenbachiella exhibiting antioxidant and polysaccharide degradation activities.</title>
        <authorList>
            <person name="Muhammad N."/>
            <person name="Lee Y.-J."/>
            <person name="Ko J."/>
            <person name="Kim S.-G."/>
        </authorList>
    </citation>
    <scope>NUCLEOTIDE SEQUENCE [LARGE SCALE GENOMIC DNA]</scope>
    <source>
        <strain evidence="1 2">ABR2-5</strain>
    </source>
</reference>
<protein>
    <recommendedName>
        <fullName evidence="3">ParE toxin of type II toxin-antitoxin system, parDE</fullName>
    </recommendedName>
</protein>
<evidence type="ECO:0008006" key="3">
    <source>
        <dbReference type="Google" id="ProtNLM"/>
    </source>
</evidence>
<proteinExistence type="predicted"/>
<dbReference type="Proteomes" id="UP001300692">
    <property type="component" value="Unassembled WGS sequence"/>
</dbReference>
<dbReference type="InterPro" id="IPR035093">
    <property type="entry name" value="RelE/ParE_toxin_dom_sf"/>
</dbReference>
<keyword evidence="2" id="KW-1185">Reference proteome</keyword>
<accession>A0ABT3CXJ3</accession>
<evidence type="ECO:0000313" key="1">
    <source>
        <dbReference type="EMBL" id="MCV9388269.1"/>
    </source>
</evidence>
<dbReference type="RefSeq" id="WP_264139113.1">
    <property type="nucleotide sequence ID" value="NZ_JAOYOD010000001.1"/>
</dbReference>
<name>A0ABT3CXJ3_9BACT</name>
<evidence type="ECO:0000313" key="2">
    <source>
        <dbReference type="Proteomes" id="UP001300692"/>
    </source>
</evidence>
<organism evidence="1 2">
    <name type="scientific">Reichenbachiella ulvae</name>
    <dbReference type="NCBI Taxonomy" id="2980104"/>
    <lineage>
        <taxon>Bacteria</taxon>
        <taxon>Pseudomonadati</taxon>
        <taxon>Bacteroidota</taxon>
        <taxon>Cytophagia</taxon>
        <taxon>Cytophagales</taxon>
        <taxon>Reichenbachiellaceae</taxon>
        <taxon>Reichenbachiella</taxon>
    </lineage>
</organism>
<comment type="caution">
    <text evidence="1">The sequence shown here is derived from an EMBL/GenBank/DDBJ whole genome shotgun (WGS) entry which is preliminary data.</text>
</comment>